<dbReference type="RefSeq" id="WP_113965971.1">
    <property type="nucleotide sequence ID" value="NZ_QNRP01000002.1"/>
</dbReference>
<evidence type="ECO:0000313" key="2">
    <source>
        <dbReference type="Proteomes" id="UP000252249"/>
    </source>
</evidence>
<keyword evidence="2" id="KW-1185">Reference proteome</keyword>
<reference evidence="1 2" key="1">
    <citation type="submission" date="2018-07" db="EMBL/GenBank/DDBJ databases">
        <title>Oceanihabitans testaceum sp. nov., isolated from marine sediment.</title>
        <authorList>
            <person name="Li C.-M."/>
        </authorList>
    </citation>
    <scope>NUCLEOTIDE SEQUENCE [LARGE SCALE GENOMIC DNA]</scope>
    <source>
        <strain evidence="1 2">S9-10</strain>
    </source>
</reference>
<name>A0A368P707_9FLAO</name>
<comment type="caution">
    <text evidence="1">The sequence shown here is derived from an EMBL/GenBank/DDBJ whole genome shotgun (WGS) entry which is preliminary data.</text>
</comment>
<proteinExistence type="predicted"/>
<gene>
    <name evidence="1" type="ORF">DU428_07745</name>
</gene>
<dbReference type="EMBL" id="QPIG01000002">
    <property type="protein sequence ID" value="RCU57675.1"/>
    <property type="molecule type" value="Genomic_DNA"/>
</dbReference>
<sequence length="131" mass="15401">MDEPIIIEKIEMKAYLEAVILSESLIAQKLKDLLHNKTKSDRYLDKDVTSVISSISRYSWDQRLAPFLKEQVLDWWKRRCTLFHSKAYVLNSLDKNQKKLEELAMDGAYLNAQLNHILFTYKEPNVIRVSV</sequence>
<organism evidence="1 2">
    <name type="scientific">Oceanihabitans sediminis</name>
    <dbReference type="NCBI Taxonomy" id="1812012"/>
    <lineage>
        <taxon>Bacteria</taxon>
        <taxon>Pseudomonadati</taxon>
        <taxon>Bacteroidota</taxon>
        <taxon>Flavobacteriia</taxon>
        <taxon>Flavobacteriales</taxon>
        <taxon>Flavobacteriaceae</taxon>
        <taxon>Oceanihabitans</taxon>
    </lineage>
</organism>
<dbReference type="AlphaFoldDB" id="A0A368P707"/>
<accession>A0A368P707</accession>
<evidence type="ECO:0000313" key="1">
    <source>
        <dbReference type="EMBL" id="RCU57675.1"/>
    </source>
</evidence>
<protein>
    <submittedName>
        <fullName evidence="1">Uncharacterized protein</fullName>
    </submittedName>
</protein>
<dbReference type="Proteomes" id="UP000252249">
    <property type="component" value="Unassembled WGS sequence"/>
</dbReference>
<dbReference type="OrthoDB" id="9969945at2"/>